<sequence length="447" mass="50280">MTKFLLSLLLCLPIFADSAKPNIIVIMVDDMGWAGISSFDNKYYKTPGIDRMAVEGMKLTDFHSNGVVCSPTRAALMTGRYQQRSGCDVVINADPKHPDHVRGIRDEEWTFPEAMKSADYATAVFGKWHIGYKAEFHPMNHGFDEFVGFISGNIDAQSHYDRMSTFDWWQARELKDEKGHHSDLITEHSLDFIERNKEKPFFLYVAHGTPHSPFQARGSKIQRGPNKGQVPAWAPKIEYSKTPGDDNWLMKHFTLPVDEGVNRILDKLVELKIDKNTIVWFLSDNGAAKGNHSHSENTRGAKGSMYEGGHRVPALVWAPGRIKAGSVSDQTMMTFDITASSIKAAGVAIPANHQLDGVDIHPTVFNNKKLNERTLIWENGKGSGALRKGPWKLVVNKKKQELYNLADDHKESKNLAQSMPELIKELSEEYQTILNEISKNAPYSEIK</sequence>
<dbReference type="InterPro" id="IPR050738">
    <property type="entry name" value="Sulfatase"/>
</dbReference>
<evidence type="ECO:0000256" key="1">
    <source>
        <dbReference type="ARBA" id="ARBA00008779"/>
    </source>
</evidence>
<accession>A6DHS2</accession>
<dbReference type="Proteomes" id="UP000004947">
    <property type="component" value="Unassembled WGS sequence"/>
</dbReference>
<feature type="domain" description="Sulfatase N-terminal" evidence="4">
    <location>
        <begin position="21"/>
        <end position="347"/>
    </location>
</feature>
<comment type="caution">
    <text evidence="5">The sequence shown here is derived from an EMBL/GenBank/DDBJ whole genome shotgun (WGS) entry which is preliminary data.</text>
</comment>
<feature type="signal peptide" evidence="3">
    <location>
        <begin position="1"/>
        <end position="19"/>
    </location>
</feature>
<evidence type="ECO:0000313" key="5">
    <source>
        <dbReference type="EMBL" id="EDM28576.1"/>
    </source>
</evidence>
<reference evidence="5 6" key="1">
    <citation type="journal article" date="2010" name="J. Bacteriol.">
        <title>Genome sequence of Lentisphaera araneosa HTCC2155T, the type species of the order Lentisphaerales in the phylum Lentisphaerae.</title>
        <authorList>
            <person name="Thrash J.C."/>
            <person name="Cho J.C."/>
            <person name="Vergin K.L."/>
            <person name="Morris R.M."/>
            <person name="Giovannoni S.J."/>
        </authorList>
    </citation>
    <scope>NUCLEOTIDE SEQUENCE [LARGE SCALE GENOMIC DNA]</scope>
    <source>
        <strain evidence="5 6">HTCC2155</strain>
    </source>
</reference>
<proteinExistence type="inferred from homology"/>
<evidence type="ECO:0000256" key="3">
    <source>
        <dbReference type="SAM" id="SignalP"/>
    </source>
</evidence>
<gene>
    <name evidence="5" type="ORF">LNTAR_08404</name>
</gene>
<dbReference type="Gene3D" id="3.40.720.10">
    <property type="entry name" value="Alkaline Phosphatase, subunit A"/>
    <property type="match status" value="1"/>
</dbReference>
<dbReference type="STRING" id="313628.LNTAR_08404"/>
<keyword evidence="6" id="KW-1185">Reference proteome</keyword>
<dbReference type="SUPFAM" id="SSF53649">
    <property type="entry name" value="Alkaline phosphatase-like"/>
    <property type="match status" value="1"/>
</dbReference>
<dbReference type="RefSeq" id="WP_007277457.1">
    <property type="nucleotide sequence ID" value="NZ_ABCK01000004.1"/>
</dbReference>
<dbReference type="EMBL" id="ABCK01000004">
    <property type="protein sequence ID" value="EDM28576.1"/>
    <property type="molecule type" value="Genomic_DNA"/>
</dbReference>
<feature type="chain" id="PRO_5002692258" evidence="3">
    <location>
        <begin position="20"/>
        <end position="447"/>
    </location>
</feature>
<dbReference type="Gene3D" id="3.30.1120.10">
    <property type="match status" value="1"/>
</dbReference>
<dbReference type="PANTHER" id="PTHR42693:SF53">
    <property type="entry name" value="ENDO-4-O-SULFATASE"/>
    <property type="match status" value="1"/>
</dbReference>
<dbReference type="InterPro" id="IPR017850">
    <property type="entry name" value="Alkaline_phosphatase_core_sf"/>
</dbReference>
<dbReference type="Pfam" id="PF00884">
    <property type="entry name" value="Sulfatase"/>
    <property type="match status" value="1"/>
</dbReference>
<keyword evidence="2" id="KW-0378">Hydrolase</keyword>
<evidence type="ECO:0000259" key="4">
    <source>
        <dbReference type="Pfam" id="PF00884"/>
    </source>
</evidence>
<organism evidence="5 6">
    <name type="scientific">Lentisphaera araneosa HTCC2155</name>
    <dbReference type="NCBI Taxonomy" id="313628"/>
    <lineage>
        <taxon>Bacteria</taxon>
        <taxon>Pseudomonadati</taxon>
        <taxon>Lentisphaerota</taxon>
        <taxon>Lentisphaeria</taxon>
        <taxon>Lentisphaerales</taxon>
        <taxon>Lentisphaeraceae</taxon>
        <taxon>Lentisphaera</taxon>
    </lineage>
</organism>
<keyword evidence="3" id="KW-0732">Signal</keyword>
<dbReference type="OrthoDB" id="9803751at2"/>
<protein>
    <submittedName>
        <fullName evidence="5">N-acetylgalactosamine-6-sulfate sulfatase</fullName>
    </submittedName>
</protein>
<evidence type="ECO:0000313" key="6">
    <source>
        <dbReference type="Proteomes" id="UP000004947"/>
    </source>
</evidence>
<dbReference type="InterPro" id="IPR000917">
    <property type="entry name" value="Sulfatase_N"/>
</dbReference>
<dbReference type="eggNOG" id="COG3119">
    <property type="taxonomic scope" value="Bacteria"/>
</dbReference>
<evidence type="ECO:0000256" key="2">
    <source>
        <dbReference type="ARBA" id="ARBA00022801"/>
    </source>
</evidence>
<comment type="similarity">
    <text evidence="1">Belongs to the sulfatase family.</text>
</comment>
<dbReference type="PANTHER" id="PTHR42693">
    <property type="entry name" value="ARYLSULFATASE FAMILY MEMBER"/>
    <property type="match status" value="1"/>
</dbReference>
<dbReference type="AlphaFoldDB" id="A6DHS2"/>
<name>A6DHS2_9BACT</name>
<dbReference type="GO" id="GO:0004065">
    <property type="term" value="F:arylsulfatase activity"/>
    <property type="evidence" value="ECO:0007669"/>
    <property type="project" value="TreeGrafter"/>
</dbReference>